<proteinExistence type="predicted"/>
<dbReference type="AlphaFoldDB" id="A0A1F4Q4S9"/>
<evidence type="ECO:0008006" key="3">
    <source>
        <dbReference type="Google" id="ProtNLM"/>
    </source>
</evidence>
<evidence type="ECO:0000313" key="2">
    <source>
        <dbReference type="Proteomes" id="UP000178724"/>
    </source>
</evidence>
<accession>A0A1F4Q4S9</accession>
<organism evidence="1 2">
    <name type="scientific">candidate division WOR-1 bacterium RIFCSPHIGHO2_01_FULL_53_15</name>
    <dbReference type="NCBI Taxonomy" id="1802564"/>
    <lineage>
        <taxon>Bacteria</taxon>
        <taxon>Bacillati</taxon>
        <taxon>Saganbacteria</taxon>
    </lineage>
</organism>
<protein>
    <recommendedName>
        <fullName evidence="3">DUF2283 domain-containing protein</fullName>
    </recommendedName>
</protein>
<reference evidence="1 2" key="1">
    <citation type="journal article" date="2016" name="Nat. Commun.">
        <title>Thousands of microbial genomes shed light on interconnected biogeochemical processes in an aquifer system.</title>
        <authorList>
            <person name="Anantharaman K."/>
            <person name="Brown C.T."/>
            <person name="Hug L.A."/>
            <person name="Sharon I."/>
            <person name="Castelle C.J."/>
            <person name="Probst A.J."/>
            <person name="Thomas B.C."/>
            <person name="Singh A."/>
            <person name="Wilkins M.J."/>
            <person name="Karaoz U."/>
            <person name="Brodie E.L."/>
            <person name="Williams K.H."/>
            <person name="Hubbard S.S."/>
            <person name="Banfield J.F."/>
        </authorList>
    </citation>
    <scope>NUCLEOTIDE SEQUENCE [LARGE SCALE GENOMIC DNA]</scope>
</reference>
<gene>
    <name evidence="1" type="ORF">A2625_06700</name>
</gene>
<dbReference type="EMBL" id="METM01000002">
    <property type="protein sequence ID" value="OGB90965.1"/>
    <property type="molecule type" value="Genomic_DNA"/>
</dbReference>
<dbReference type="Proteomes" id="UP000178724">
    <property type="component" value="Unassembled WGS sequence"/>
</dbReference>
<name>A0A1F4Q4S9_UNCSA</name>
<evidence type="ECO:0000313" key="1">
    <source>
        <dbReference type="EMBL" id="OGB90965.1"/>
    </source>
</evidence>
<sequence length="73" mass="8543">MAKMKVWYDEAGDYLEISIDRQKGFFKDVGNDIWERVTQKGKVTGFAILNFKKRIKKQNKEVILPLKLSLQPV</sequence>
<comment type="caution">
    <text evidence="1">The sequence shown here is derived from an EMBL/GenBank/DDBJ whole genome shotgun (WGS) entry which is preliminary data.</text>
</comment>